<dbReference type="GO" id="GO:0020037">
    <property type="term" value="F:heme binding"/>
    <property type="evidence" value="ECO:0007669"/>
    <property type="project" value="InterPro"/>
</dbReference>
<dbReference type="FunFam" id="1.10.520.10:FF:000020">
    <property type="entry name" value="Peroxisomal ascorbate peroxidase"/>
    <property type="match status" value="1"/>
</dbReference>
<evidence type="ECO:0000313" key="12">
    <source>
        <dbReference type="Proteomes" id="UP000028045"/>
    </source>
</evidence>
<comment type="similarity">
    <text evidence="7">Belongs to the peroxidase family.</text>
</comment>
<dbReference type="OrthoDB" id="5985073at2759"/>
<proteinExistence type="inferred from homology"/>
<evidence type="ECO:0000256" key="3">
    <source>
        <dbReference type="ARBA" id="ARBA00022729"/>
    </source>
</evidence>
<dbReference type="GO" id="GO:0004601">
    <property type="term" value="F:peroxidase activity"/>
    <property type="evidence" value="ECO:0007669"/>
    <property type="project" value="InterPro"/>
</dbReference>
<keyword evidence="12" id="KW-1185">Reference proteome</keyword>
<evidence type="ECO:0000256" key="6">
    <source>
        <dbReference type="ARBA" id="ARBA00023180"/>
    </source>
</evidence>
<evidence type="ECO:0008006" key="13">
    <source>
        <dbReference type="Google" id="ProtNLM"/>
    </source>
</evidence>
<evidence type="ECO:0000259" key="9">
    <source>
        <dbReference type="PROSITE" id="PS50873"/>
    </source>
</evidence>
<protein>
    <recommendedName>
        <fullName evidence="13">WSC domain-containing protein</fullName>
    </recommendedName>
</protein>
<keyword evidence="2" id="KW-0812">Transmembrane</keyword>
<feature type="signal peptide" evidence="8">
    <location>
        <begin position="1"/>
        <end position="19"/>
    </location>
</feature>
<dbReference type="InterPro" id="IPR002889">
    <property type="entry name" value="WSC_carb-bd"/>
</dbReference>
<dbReference type="PRINTS" id="PR00458">
    <property type="entry name" value="PEROXIDASE"/>
</dbReference>
<keyword evidence="4" id="KW-1133">Transmembrane helix</keyword>
<feature type="domain" description="Plant heme peroxidase family profile" evidence="9">
    <location>
        <begin position="121"/>
        <end position="330"/>
    </location>
</feature>
<dbReference type="SUPFAM" id="SSF48113">
    <property type="entry name" value="Heme-dependent peroxidases"/>
    <property type="match status" value="1"/>
</dbReference>
<dbReference type="GO" id="GO:0006979">
    <property type="term" value="P:response to oxidative stress"/>
    <property type="evidence" value="ECO:0007669"/>
    <property type="project" value="InterPro"/>
</dbReference>
<evidence type="ECO:0000256" key="4">
    <source>
        <dbReference type="ARBA" id="ARBA00022989"/>
    </source>
</evidence>
<evidence type="ECO:0000259" key="10">
    <source>
        <dbReference type="PROSITE" id="PS51212"/>
    </source>
</evidence>
<evidence type="ECO:0000313" key="11">
    <source>
        <dbReference type="EMBL" id="KEY69792.1"/>
    </source>
</evidence>
<keyword evidence="6" id="KW-0325">Glycoprotein</keyword>
<dbReference type="Gene3D" id="1.10.420.10">
    <property type="entry name" value="Peroxidase, domain 2"/>
    <property type="match status" value="1"/>
</dbReference>
<dbReference type="Pfam" id="PF00141">
    <property type="entry name" value="peroxidase"/>
    <property type="match status" value="1"/>
</dbReference>
<dbReference type="InterPro" id="IPR010255">
    <property type="entry name" value="Haem_peroxidase_sf"/>
</dbReference>
<dbReference type="Proteomes" id="UP000028045">
    <property type="component" value="Unassembled WGS sequence"/>
</dbReference>
<accession>A0A084AWW3</accession>
<dbReference type="EMBL" id="KL648513">
    <property type="protein sequence ID" value="KEY69792.1"/>
    <property type="molecule type" value="Genomic_DNA"/>
</dbReference>
<dbReference type="InterPro" id="IPR002016">
    <property type="entry name" value="Haem_peroxidase"/>
</dbReference>
<dbReference type="HOGENOM" id="CLU_004824_1_0_1"/>
<evidence type="ECO:0000256" key="8">
    <source>
        <dbReference type="SAM" id="SignalP"/>
    </source>
</evidence>
<dbReference type="Pfam" id="PF01822">
    <property type="entry name" value="WSC"/>
    <property type="match status" value="3"/>
</dbReference>
<evidence type="ECO:0000256" key="1">
    <source>
        <dbReference type="ARBA" id="ARBA00004167"/>
    </source>
</evidence>
<organism evidence="11 12">
    <name type="scientific">Stachybotrys chartarum (strain CBS 109288 / IBT 7711)</name>
    <name type="common">Toxic black mold</name>
    <name type="synonym">Stilbospora chartarum</name>
    <dbReference type="NCBI Taxonomy" id="1280523"/>
    <lineage>
        <taxon>Eukaryota</taxon>
        <taxon>Fungi</taxon>
        <taxon>Dikarya</taxon>
        <taxon>Ascomycota</taxon>
        <taxon>Pezizomycotina</taxon>
        <taxon>Sordariomycetes</taxon>
        <taxon>Hypocreomycetidae</taxon>
        <taxon>Hypocreales</taxon>
        <taxon>Stachybotryaceae</taxon>
        <taxon>Stachybotrys</taxon>
    </lineage>
</organism>
<keyword evidence="3 8" id="KW-0732">Signal</keyword>
<evidence type="ECO:0000256" key="2">
    <source>
        <dbReference type="ARBA" id="ARBA00022692"/>
    </source>
</evidence>
<dbReference type="PROSITE" id="PS51212">
    <property type="entry name" value="WSC"/>
    <property type="match status" value="2"/>
</dbReference>
<dbReference type="PROSITE" id="PS50873">
    <property type="entry name" value="PEROXIDASE_4"/>
    <property type="match status" value="1"/>
</dbReference>
<dbReference type="InterPro" id="IPR051836">
    <property type="entry name" value="Kremen_rcpt"/>
</dbReference>
<name>A0A084AWW3_STACB</name>
<keyword evidence="5" id="KW-0472">Membrane</keyword>
<reference evidence="11 12" key="1">
    <citation type="journal article" date="2014" name="BMC Genomics">
        <title>Comparative genome sequencing reveals chemotype-specific gene clusters in the toxigenic black mold Stachybotrys.</title>
        <authorList>
            <person name="Semeiks J."/>
            <person name="Borek D."/>
            <person name="Otwinowski Z."/>
            <person name="Grishin N.V."/>
        </authorList>
    </citation>
    <scope>NUCLEOTIDE SEQUENCE [LARGE SCALE GENOMIC DNA]</scope>
    <source>
        <strain evidence="12">CBS 109288 / IBT 7711</strain>
    </source>
</reference>
<feature type="domain" description="WSC" evidence="10">
    <location>
        <begin position="823"/>
        <end position="914"/>
    </location>
</feature>
<dbReference type="AlphaFoldDB" id="A0A084AWW3"/>
<dbReference type="PANTHER" id="PTHR24269:SF16">
    <property type="entry name" value="PROTEIN SLG1"/>
    <property type="match status" value="1"/>
</dbReference>
<dbReference type="Gene3D" id="1.10.520.10">
    <property type="match status" value="1"/>
</dbReference>
<gene>
    <name evidence="11" type="ORF">S7711_03770</name>
</gene>
<dbReference type="SMART" id="SM00321">
    <property type="entry name" value="WSC"/>
    <property type="match status" value="3"/>
</dbReference>
<dbReference type="PANTHER" id="PTHR24269">
    <property type="entry name" value="KREMEN PROTEIN"/>
    <property type="match status" value="1"/>
</dbReference>
<dbReference type="GO" id="GO:0005886">
    <property type="term" value="C:plasma membrane"/>
    <property type="evidence" value="ECO:0007669"/>
    <property type="project" value="TreeGrafter"/>
</dbReference>
<comment type="subcellular location">
    <subcellularLocation>
        <location evidence="1">Membrane</location>
        <topology evidence="1">Single-pass membrane protein</topology>
    </subcellularLocation>
</comment>
<evidence type="ECO:0000256" key="7">
    <source>
        <dbReference type="RuleBase" id="RU004241"/>
    </source>
</evidence>
<sequence>MKLPSALLGLLGLAGSVCADPTWPSQIDELEEIMFQLTSFRARRFAGPVSPCSSEASGPGRVNAAEWLRTAFHDMATANTFFGNGGLDASLQYELRNTENLGPGLNTTLIFMSPFFSRRSSLSDLIALGVYTSVRSCGGPAVPFRAGRRDATIAGPPGVPQAQNTAFTFQQQFDRMGFTPAEMIQVTACGHTLGGVHSAQFPDIAPPASTVNTNGQLGLDTTVANFDNRVVTEYLSGNTTNPLVVGPSVRVNRHADFKVYNSDRNVTMQALADPEVFRDVCRTVLQKMIDVVPRGVTLTDPIVPYAVKPVNLQLTLTSGGSTLQFTGFIRVRTTVRPEDDISTVVINYKARDGSTNCGSSPCTIRTTVQGVSQGFDDTFAFFPITANIPASTGISSFTVTVNHVDGTSETFDNNGNEYPMDDAILIQYPQSCLRGTTGALTVVAAVRNDRVSQGARAFVSFKVPQTTSSVPGLRNATVMMERGSCVGRYTFFSANYTIEGGLAYESNLDVINGDRSDSFKSVNNIGGTCRAFANPAACQSGASSSSSSVSTRVTSTSSSASTSWDDLAELFGFYNLAKLRKFSVLYKLNAFLEFTAVDKFRLFHKFNVFDELGILNECAGFRQLDDFYSCHKPHVFEYEFIYWGTEYSTECYCGNYLASSSDEAPLEQCNMVCGGDDGQFCGAGHRLELYSTTSAPPFTLTSITPEPTAVHVEEVGKYDLVGCWTEAQDTRALGGRRTTSAEMTNELCAEFCDDYKYFGTEYSSECYCGNFVASGSSSAPLDECSMRCSGRRSEYCGAGHRLNLYMNPEAETQVPEQPAAAGEFVWLSCQTDQVSNRTLNGATLSSDDMTNEVCAEFCQEFEYFGTEYGRECFCGGSLPARSAEAPDTECSMLCGGSGMEFCGGPDRLSTYVKQEEVQG</sequence>
<feature type="domain" description="WSC" evidence="10">
    <location>
        <begin position="717"/>
        <end position="808"/>
    </location>
</feature>
<feature type="chain" id="PRO_5001771431" description="WSC domain-containing protein" evidence="8">
    <location>
        <begin position="20"/>
        <end position="919"/>
    </location>
</feature>
<evidence type="ECO:0000256" key="5">
    <source>
        <dbReference type="ARBA" id="ARBA00023136"/>
    </source>
</evidence>